<dbReference type="HOGENOM" id="CLU_1490996_0_0_1"/>
<evidence type="ECO:0000313" key="2">
    <source>
        <dbReference type="Proteomes" id="UP000008694"/>
    </source>
</evidence>
<dbReference type="EMBL" id="GL348719">
    <property type="protein sequence ID" value="EFH45646.1"/>
    <property type="molecule type" value="Genomic_DNA"/>
</dbReference>
<gene>
    <name evidence="1" type="ORF">ARALYDRAFT_913461</name>
</gene>
<organism evidence="2">
    <name type="scientific">Arabidopsis lyrata subsp. lyrata</name>
    <name type="common">Lyre-leaved rock-cress</name>
    <dbReference type="NCBI Taxonomy" id="81972"/>
    <lineage>
        <taxon>Eukaryota</taxon>
        <taxon>Viridiplantae</taxon>
        <taxon>Streptophyta</taxon>
        <taxon>Embryophyta</taxon>
        <taxon>Tracheophyta</taxon>
        <taxon>Spermatophyta</taxon>
        <taxon>Magnoliopsida</taxon>
        <taxon>eudicotyledons</taxon>
        <taxon>Gunneridae</taxon>
        <taxon>Pentapetalae</taxon>
        <taxon>rosids</taxon>
        <taxon>malvids</taxon>
        <taxon>Brassicales</taxon>
        <taxon>Brassicaceae</taxon>
        <taxon>Camelineae</taxon>
        <taxon>Arabidopsis</taxon>
    </lineage>
</organism>
<dbReference type="Proteomes" id="UP000008694">
    <property type="component" value="Unassembled WGS sequence"/>
</dbReference>
<proteinExistence type="predicted"/>
<evidence type="ECO:0000313" key="1">
    <source>
        <dbReference type="EMBL" id="EFH45646.1"/>
    </source>
</evidence>
<dbReference type="Gramene" id="scaffold_701203.1">
    <property type="protein sequence ID" value="scaffold_701203.1"/>
    <property type="gene ID" value="scaffold_701203.1"/>
</dbReference>
<reference evidence="2" key="1">
    <citation type="journal article" date="2011" name="Nat. Genet.">
        <title>The Arabidopsis lyrata genome sequence and the basis of rapid genome size change.</title>
        <authorList>
            <person name="Hu T.T."/>
            <person name="Pattyn P."/>
            <person name="Bakker E.G."/>
            <person name="Cao J."/>
            <person name="Cheng J.-F."/>
            <person name="Clark R.M."/>
            <person name="Fahlgren N."/>
            <person name="Fawcett J.A."/>
            <person name="Grimwood J."/>
            <person name="Gundlach H."/>
            <person name="Haberer G."/>
            <person name="Hollister J.D."/>
            <person name="Ossowski S."/>
            <person name="Ottilar R.P."/>
            <person name="Salamov A.A."/>
            <person name="Schneeberger K."/>
            <person name="Spannagl M."/>
            <person name="Wang X."/>
            <person name="Yang L."/>
            <person name="Nasrallah M.E."/>
            <person name="Bergelson J."/>
            <person name="Carrington J.C."/>
            <person name="Gaut B.S."/>
            <person name="Schmutz J."/>
            <person name="Mayer K.F.X."/>
            <person name="Van de Peer Y."/>
            <person name="Grigoriev I.V."/>
            <person name="Nordborg M."/>
            <person name="Weigel D."/>
            <person name="Guo Y.-L."/>
        </authorList>
    </citation>
    <scope>NUCLEOTIDE SEQUENCE [LARGE SCALE GENOMIC DNA]</scope>
    <source>
        <strain evidence="2">cv. MN47</strain>
    </source>
</reference>
<protein>
    <submittedName>
        <fullName evidence="1">Predicted protein</fullName>
    </submittedName>
</protein>
<dbReference type="AlphaFoldDB" id="D7MC74"/>
<accession>D7MC74</accession>
<dbReference type="KEGG" id="aly:9303436"/>
<name>D7MC74_ARALL</name>
<keyword evidence="2" id="KW-1185">Reference proteome</keyword>
<sequence length="181" mass="19853">MARRNKERAIHRRFVYGRFKLTTTVGKNSTQIRNWVGVGGKSRKAAAAKGTLVVGFSIQHSRGEPHSLTFAVGRKILVVDLKSTQYIPENLKSMLKKSLVVGCGMSDNLEIIKSLRSRVYCPFVEDLGLKLNSVVPGLNRSAALGRTRRGNVSVEGARVAALEAFACSLKAKEWLGMPMPI</sequence>